<keyword evidence="3" id="KW-1185">Reference proteome</keyword>
<dbReference type="STRING" id="174720.A0A0N5C6D1"/>
<dbReference type="Proteomes" id="UP000046392">
    <property type="component" value="Unplaced"/>
</dbReference>
<evidence type="ECO:0000259" key="2">
    <source>
        <dbReference type="PROSITE" id="PS51827"/>
    </source>
</evidence>
<dbReference type="Pfam" id="PF11952">
    <property type="entry name" value="XTBD"/>
    <property type="match status" value="1"/>
</dbReference>
<name>A0A0N5C6D1_STREA</name>
<sequence>MEEEVPEWIEKARLKHETETEWMLREAFLKKNFNDYNKEKLIMYSRVFVNHYMMGCQYDPRIIDKVKEMAIGISLERLRSEKRSFTNLTAANAKKYSGKKIKGGVPDIPVYTRYENKTDSPSSPTRKKGRYDSAVQSTTAEIVKKKKSDEEVLKDELLLFRNKYTLRDTMGNPENILSAFCQDIGKEFVYDVDSDYVSKIMIGRVLVFSHSFYFDVDVAGQASFVACNILINGNLEVVKSADDNPLYDYLLLSDNQNPDNAYFHFISSFLSSLPHQDIPEDGELRRHVERMAQESGLTFYVDKFSDGGWAMDITLRIGELVVGMKHLNKEENKQAEIHINNLIVTFLEKLNTECGESKLVIETDSQGILCLKY</sequence>
<dbReference type="InterPro" id="IPR021859">
    <property type="entry name" value="XTBD"/>
</dbReference>
<organism evidence="3 4">
    <name type="scientific">Strongyloides papillosus</name>
    <name type="common">Intestinal threadworm</name>
    <dbReference type="NCBI Taxonomy" id="174720"/>
    <lineage>
        <taxon>Eukaryota</taxon>
        <taxon>Metazoa</taxon>
        <taxon>Ecdysozoa</taxon>
        <taxon>Nematoda</taxon>
        <taxon>Chromadorea</taxon>
        <taxon>Rhabditida</taxon>
        <taxon>Tylenchina</taxon>
        <taxon>Panagrolaimomorpha</taxon>
        <taxon>Strongyloidoidea</taxon>
        <taxon>Strongyloididae</taxon>
        <taxon>Strongyloides</taxon>
    </lineage>
</organism>
<proteinExistence type="predicted"/>
<accession>A0A0N5C6D1</accession>
<dbReference type="AlphaFoldDB" id="A0A0N5C6D1"/>
<dbReference type="WBParaSite" id="SPAL_0001350100.1">
    <property type="protein sequence ID" value="SPAL_0001350100.1"/>
    <property type="gene ID" value="SPAL_0001350100"/>
</dbReference>
<feature type="domain" description="XRN2-binding (XTBD)" evidence="2">
    <location>
        <begin position="9"/>
        <end position="93"/>
    </location>
</feature>
<evidence type="ECO:0000313" key="3">
    <source>
        <dbReference type="Proteomes" id="UP000046392"/>
    </source>
</evidence>
<dbReference type="PROSITE" id="PS51827">
    <property type="entry name" value="XTBD"/>
    <property type="match status" value="1"/>
</dbReference>
<evidence type="ECO:0000256" key="1">
    <source>
        <dbReference type="SAM" id="MobiDB-lite"/>
    </source>
</evidence>
<feature type="region of interest" description="Disordered" evidence="1">
    <location>
        <begin position="112"/>
        <end position="132"/>
    </location>
</feature>
<protein>
    <submittedName>
        <fullName evidence="4">XRN2-binding (XTBD) domain-containing protein</fullName>
    </submittedName>
</protein>
<reference evidence="4" key="1">
    <citation type="submission" date="2017-02" db="UniProtKB">
        <authorList>
            <consortium name="WormBaseParasite"/>
        </authorList>
    </citation>
    <scope>IDENTIFICATION</scope>
</reference>
<evidence type="ECO:0000313" key="4">
    <source>
        <dbReference type="WBParaSite" id="SPAL_0001350100.1"/>
    </source>
</evidence>